<sequence>MKTWLSGTGLVAATLMAFSTPAQARDAYLGEVFVFAGNFCPRNTLPADGRLLAIDQNTALFSLLGTMYGGDGRTTFALPKLDGTGDKEGRKLKYCIVTQGIYPARS</sequence>
<dbReference type="Gene3D" id="3.90.1340.10">
    <property type="entry name" value="Phage tail collar domain"/>
    <property type="match status" value="1"/>
</dbReference>
<organism evidence="3 4">
    <name type="scientific">Erythrobacter dokdonensis DSW-74</name>
    <dbReference type="NCBI Taxonomy" id="1300349"/>
    <lineage>
        <taxon>Bacteria</taxon>
        <taxon>Pseudomonadati</taxon>
        <taxon>Pseudomonadota</taxon>
        <taxon>Alphaproteobacteria</taxon>
        <taxon>Sphingomonadales</taxon>
        <taxon>Erythrobacteraceae</taxon>
        <taxon>Erythrobacter/Porphyrobacter group</taxon>
        <taxon>Erythrobacter</taxon>
    </lineage>
</organism>
<feature type="signal peptide" evidence="1">
    <location>
        <begin position="1"/>
        <end position="24"/>
    </location>
</feature>
<dbReference type="PATRIC" id="fig|1300349.4.peg.112"/>
<feature type="chain" id="PRO_5008355016" evidence="1">
    <location>
        <begin position="25"/>
        <end position="106"/>
    </location>
</feature>
<evidence type="ECO:0000313" key="4">
    <source>
        <dbReference type="Proteomes" id="UP000092484"/>
    </source>
</evidence>
<dbReference type="SUPFAM" id="SSF88874">
    <property type="entry name" value="Receptor-binding domain of short tail fibre protein gp12"/>
    <property type="match status" value="1"/>
</dbReference>
<gene>
    <name evidence="3" type="ORF">I603_0115</name>
</gene>
<dbReference type="RefSeq" id="WP_084439735.1">
    <property type="nucleotide sequence ID" value="NZ_LZYB01000001.1"/>
</dbReference>
<dbReference type="EMBL" id="LZYB01000001">
    <property type="protein sequence ID" value="OBV11984.1"/>
    <property type="molecule type" value="Genomic_DNA"/>
</dbReference>
<keyword evidence="4" id="KW-1185">Reference proteome</keyword>
<evidence type="ECO:0000259" key="2">
    <source>
        <dbReference type="Pfam" id="PF07484"/>
    </source>
</evidence>
<dbReference type="InterPro" id="IPR037053">
    <property type="entry name" value="Phage_tail_collar_dom_sf"/>
</dbReference>
<protein>
    <submittedName>
        <fullName evidence="3">Tail Collar domain protein</fullName>
    </submittedName>
</protein>
<dbReference type="STRING" id="1300349.I603_0115"/>
<reference evidence="3 4" key="1">
    <citation type="submission" date="2016-06" db="EMBL/GenBank/DDBJ databases">
        <title>Genome sequence of Porphyrobacter dokdonensis DSW-74.</title>
        <authorList>
            <person name="Kim J.F."/>
            <person name="Song J.Y."/>
        </authorList>
    </citation>
    <scope>NUCLEOTIDE SEQUENCE [LARGE SCALE GENOMIC DNA]</scope>
    <source>
        <strain evidence="3 4">DSW-74</strain>
    </source>
</reference>
<evidence type="ECO:0000256" key="1">
    <source>
        <dbReference type="SAM" id="SignalP"/>
    </source>
</evidence>
<keyword evidence="1" id="KW-0732">Signal</keyword>
<evidence type="ECO:0000313" key="3">
    <source>
        <dbReference type="EMBL" id="OBV11984.1"/>
    </source>
</evidence>
<dbReference type="InterPro" id="IPR011083">
    <property type="entry name" value="Phage_tail_collar_dom"/>
</dbReference>
<accession>A0A1A7BHM7</accession>
<proteinExistence type="predicted"/>
<dbReference type="Proteomes" id="UP000092484">
    <property type="component" value="Unassembled WGS sequence"/>
</dbReference>
<feature type="domain" description="Phage tail collar" evidence="2">
    <location>
        <begin position="30"/>
        <end position="83"/>
    </location>
</feature>
<comment type="caution">
    <text evidence="3">The sequence shown here is derived from an EMBL/GenBank/DDBJ whole genome shotgun (WGS) entry which is preliminary data.</text>
</comment>
<dbReference type="Pfam" id="PF07484">
    <property type="entry name" value="Collar"/>
    <property type="match status" value="1"/>
</dbReference>
<name>A0A1A7BHM7_9SPHN</name>
<dbReference type="AlphaFoldDB" id="A0A1A7BHM7"/>